<feature type="transmembrane region" description="Helical" evidence="9">
    <location>
        <begin position="86"/>
        <end position="107"/>
    </location>
</feature>
<evidence type="ECO:0000256" key="4">
    <source>
        <dbReference type="ARBA" id="ARBA00022519"/>
    </source>
</evidence>
<evidence type="ECO:0000256" key="5">
    <source>
        <dbReference type="ARBA" id="ARBA00022692"/>
    </source>
</evidence>
<dbReference type="AlphaFoldDB" id="A0AAW4WXY0"/>
<evidence type="ECO:0000259" key="10">
    <source>
        <dbReference type="Pfam" id="PF04290"/>
    </source>
</evidence>
<evidence type="ECO:0000256" key="3">
    <source>
        <dbReference type="ARBA" id="ARBA00022475"/>
    </source>
</evidence>
<evidence type="ECO:0000256" key="1">
    <source>
        <dbReference type="ARBA" id="ARBA00004429"/>
    </source>
</evidence>
<organism evidence="11 12">
    <name type="scientific">Halanaerobium polyolivorans</name>
    <dbReference type="NCBI Taxonomy" id="2886943"/>
    <lineage>
        <taxon>Bacteria</taxon>
        <taxon>Bacillati</taxon>
        <taxon>Bacillota</taxon>
        <taxon>Clostridia</taxon>
        <taxon>Halanaerobiales</taxon>
        <taxon>Halanaerobiaceae</taxon>
        <taxon>Halanaerobium</taxon>
    </lineage>
</organism>
<reference evidence="11 12" key="1">
    <citation type="submission" date="2021-10" db="EMBL/GenBank/DDBJ databases">
        <authorList>
            <person name="Grouzdev D.S."/>
            <person name="Pantiukh K.S."/>
            <person name="Krutkina M.S."/>
        </authorList>
    </citation>
    <scope>NUCLEOTIDE SEQUENCE [LARGE SCALE GENOMIC DNA]</scope>
    <source>
        <strain evidence="11 12">Z-7514</strain>
    </source>
</reference>
<dbReference type="PANTHER" id="PTHR35011:SF4">
    <property type="entry name" value="SLL1102 PROTEIN"/>
    <property type="match status" value="1"/>
</dbReference>
<evidence type="ECO:0000313" key="12">
    <source>
        <dbReference type="Proteomes" id="UP001199296"/>
    </source>
</evidence>
<keyword evidence="6 9" id="KW-1133">Transmembrane helix</keyword>
<protein>
    <submittedName>
        <fullName evidence="11">TRAP transporter small permease</fullName>
    </submittedName>
</protein>
<feature type="transmembrane region" description="Helical" evidence="9">
    <location>
        <begin position="12"/>
        <end position="34"/>
    </location>
</feature>
<keyword evidence="2" id="KW-0813">Transport</keyword>
<dbReference type="Pfam" id="PF04290">
    <property type="entry name" value="DctQ"/>
    <property type="match status" value="1"/>
</dbReference>
<dbReference type="GO" id="GO:0005886">
    <property type="term" value="C:plasma membrane"/>
    <property type="evidence" value="ECO:0007669"/>
    <property type="project" value="UniProtKB-SubCell"/>
</dbReference>
<accession>A0AAW4WXY0</accession>
<comment type="caution">
    <text evidence="11">The sequence shown here is derived from an EMBL/GenBank/DDBJ whole genome shotgun (WGS) entry which is preliminary data.</text>
</comment>
<sequence length="178" mass="20578">MKKLIKNFEEYLSCFFISITVILVIINVIMRYIFNSGIFWTEEVATYSFVWSVFIGASAAYKKRLHIGIDLLTRIVPEKLKELSKMLINFFMVLINGYIAYLSIIFVRETVGRPTPVLGVSSAFVSTALLVSFSLMTFHAAHFFVKNLLIFISDEKEKKLRRAEQKMELNTEIKEEVI</sequence>
<keyword evidence="4" id="KW-0997">Cell inner membrane</keyword>
<proteinExistence type="inferred from homology"/>
<dbReference type="PANTHER" id="PTHR35011">
    <property type="entry name" value="2,3-DIKETO-L-GULONATE TRAP TRANSPORTER SMALL PERMEASE PROTEIN YIAM"/>
    <property type="match status" value="1"/>
</dbReference>
<evidence type="ECO:0000313" key="11">
    <source>
        <dbReference type="EMBL" id="MCC3144971.1"/>
    </source>
</evidence>
<keyword evidence="3" id="KW-1003">Cell membrane</keyword>
<comment type="subcellular location">
    <subcellularLocation>
        <location evidence="1">Cell inner membrane</location>
        <topology evidence="1">Multi-pass membrane protein</topology>
    </subcellularLocation>
</comment>
<evidence type="ECO:0000256" key="6">
    <source>
        <dbReference type="ARBA" id="ARBA00022989"/>
    </source>
</evidence>
<evidence type="ECO:0000256" key="2">
    <source>
        <dbReference type="ARBA" id="ARBA00022448"/>
    </source>
</evidence>
<evidence type="ECO:0000256" key="7">
    <source>
        <dbReference type="ARBA" id="ARBA00023136"/>
    </source>
</evidence>
<evidence type="ECO:0000256" key="8">
    <source>
        <dbReference type="ARBA" id="ARBA00038436"/>
    </source>
</evidence>
<dbReference type="Proteomes" id="UP001199296">
    <property type="component" value="Unassembled WGS sequence"/>
</dbReference>
<comment type="similarity">
    <text evidence="8">Belongs to the TRAP transporter small permease family.</text>
</comment>
<dbReference type="InterPro" id="IPR055348">
    <property type="entry name" value="DctQ"/>
</dbReference>
<feature type="transmembrane region" description="Helical" evidence="9">
    <location>
        <begin position="46"/>
        <end position="65"/>
    </location>
</feature>
<keyword evidence="7 9" id="KW-0472">Membrane</keyword>
<keyword evidence="5 9" id="KW-0812">Transmembrane</keyword>
<feature type="domain" description="Tripartite ATP-independent periplasmic transporters DctQ component" evidence="10">
    <location>
        <begin position="21"/>
        <end position="147"/>
    </location>
</feature>
<dbReference type="RefSeq" id="WP_229345338.1">
    <property type="nucleotide sequence ID" value="NZ_JAJFAT010000007.1"/>
</dbReference>
<name>A0AAW4WXY0_9FIRM</name>
<gene>
    <name evidence="11" type="ORF">LJ207_06515</name>
</gene>
<dbReference type="InterPro" id="IPR007387">
    <property type="entry name" value="TRAP_DctQ"/>
</dbReference>
<keyword evidence="12" id="KW-1185">Reference proteome</keyword>
<evidence type="ECO:0000256" key="9">
    <source>
        <dbReference type="SAM" id="Phobius"/>
    </source>
</evidence>
<dbReference type="EMBL" id="JAJFAT010000007">
    <property type="protein sequence ID" value="MCC3144971.1"/>
    <property type="molecule type" value="Genomic_DNA"/>
</dbReference>
<feature type="transmembrane region" description="Helical" evidence="9">
    <location>
        <begin position="127"/>
        <end position="152"/>
    </location>
</feature>